<organism evidence="2 3">
    <name type="scientific">Lacihabitans lacunae</name>
    <dbReference type="NCBI Taxonomy" id="1028214"/>
    <lineage>
        <taxon>Bacteria</taxon>
        <taxon>Pseudomonadati</taxon>
        <taxon>Bacteroidota</taxon>
        <taxon>Cytophagia</taxon>
        <taxon>Cytophagales</taxon>
        <taxon>Leadbetterellaceae</taxon>
        <taxon>Lacihabitans</taxon>
    </lineage>
</organism>
<dbReference type="EMBL" id="JBHRYQ010000001">
    <property type="protein sequence ID" value="MFC3811667.1"/>
    <property type="molecule type" value="Genomic_DNA"/>
</dbReference>
<feature type="domain" description="STAS" evidence="1">
    <location>
        <begin position="5"/>
        <end position="94"/>
    </location>
</feature>
<reference evidence="3" key="1">
    <citation type="journal article" date="2019" name="Int. J. Syst. Evol. Microbiol.">
        <title>The Global Catalogue of Microorganisms (GCM) 10K type strain sequencing project: providing services to taxonomists for standard genome sequencing and annotation.</title>
        <authorList>
            <consortium name="The Broad Institute Genomics Platform"/>
            <consortium name="The Broad Institute Genome Sequencing Center for Infectious Disease"/>
            <person name="Wu L."/>
            <person name="Ma J."/>
        </authorList>
    </citation>
    <scope>NUCLEOTIDE SEQUENCE [LARGE SCALE GENOMIC DNA]</scope>
    <source>
        <strain evidence="3">CECT 7956</strain>
    </source>
</reference>
<evidence type="ECO:0000313" key="3">
    <source>
        <dbReference type="Proteomes" id="UP001595616"/>
    </source>
</evidence>
<keyword evidence="3" id="KW-1185">Reference proteome</keyword>
<gene>
    <name evidence="2" type="ORF">ACFOOI_13475</name>
</gene>
<dbReference type="SUPFAM" id="SSF52091">
    <property type="entry name" value="SpoIIaa-like"/>
    <property type="match status" value="1"/>
</dbReference>
<accession>A0ABV7YXW1</accession>
<dbReference type="InterPro" id="IPR036513">
    <property type="entry name" value="STAS_dom_sf"/>
</dbReference>
<proteinExistence type="predicted"/>
<dbReference type="RefSeq" id="WP_379838504.1">
    <property type="nucleotide sequence ID" value="NZ_JBHRYQ010000001.1"/>
</dbReference>
<dbReference type="PROSITE" id="PS50801">
    <property type="entry name" value="STAS"/>
    <property type="match status" value="1"/>
</dbReference>
<sequence>MKNQITIAGQFSREAALSWKQKLKDMATASSGLEIDMTAVTDADITGINALATTQKLLSKNEQKLKIKVKNNSELAKLLGYTKLGAYMEVQFVN</sequence>
<evidence type="ECO:0000313" key="2">
    <source>
        <dbReference type="EMBL" id="MFC3811667.1"/>
    </source>
</evidence>
<protein>
    <recommendedName>
        <fullName evidence="1">STAS domain-containing protein</fullName>
    </recommendedName>
</protein>
<dbReference type="Proteomes" id="UP001595616">
    <property type="component" value="Unassembled WGS sequence"/>
</dbReference>
<dbReference type="Gene3D" id="3.30.750.24">
    <property type="entry name" value="STAS domain"/>
    <property type="match status" value="1"/>
</dbReference>
<comment type="caution">
    <text evidence="2">The sequence shown here is derived from an EMBL/GenBank/DDBJ whole genome shotgun (WGS) entry which is preliminary data.</text>
</comment>
<dbReference type="InterPro" id="IPR002645">
    <property type="entry name" value="STAS_dom"/>
</dbReference>
<name>A0ABV7YXW1_9BACT</name>
<evidence type="ECO:0000259" key="1">
    <source>
        <dbReference type="PROSITE" id="PS50801"/>
    </source>
</evidence>